<comment type="caution">
    <text evidence="1">The sequence shown here is derived from an EMBL/GenBank/DDBJ whole genome shotgun (WGS) entry which is preliminary data.</text>
</comment>
<gene>
    <name evidence="1" type="ORF">Plil01_000941600</name>
</gene>
<dbReference type="Proteomes" id="UP001165083">
    <property type="component" value="Unassembled WGS sequence"/>
</dbReference>
<evidence type="ECO:0000313" key="1">
    <source>
        <dbReference type="EMBL" id="GMF23350.1"/>
    </source>
</evidence>
<protein>
    <submittedName>
        <fullName evidence="1">Unnamed protein product</fullName>
    </submittedName>
</protein>
<name>A0A9W6U1F6_9STRA</name>
<dbReference type="OrthoDB" id="69242at2759"/>
<dbReference type="EMBL" id="BSXW01000473">
    <property type="protein sequence ID" value="GMF23350.1"/>
    <property type="molecule type" value="Genomic_DNA"/>
</dbReference>
<organism evidence="1 2">
    <name type="scientific">Phytophthora lilii</name>
    <dbReference type="NCBI Taxonomy" id="2077276"/>
    <lineage>
        <taxon>Eukaryota</taxon>
        <taxon>Sar</taxon>
        <taxon>Stramenopiles</taxon>
        <taxon>Oomycota</taxon>
        <taxon>Peronosporomycetes</taxon>
        <taxon>Peronosporales</taxon>
        <taxon>Peronosporaceae</taxon>
        <taxon>Phytophthora</taxon>
    </lineage>
</organism>
<accession>A0A9W6U1F6</accession>
<keyword evidence="2" id="KW-1185">Reference proteome</keyword>
<reference evidence="1" key="1">
    <citation type="submission" date="2023-04" db="EMBL/GenBank/DDBJ databases">
        <title>Phytophthora lilii NBRC 32176.</title>
        <authorList>
            <person name="Ichikawa N."/>
            <person name="Sato H."/>
            <person name="Tonouchi N."/>
        </authorList>
    </citation>
    <scope>NUCLEOTIDE SEQUENCE</scope>
    <source>
        <strain evidence="1">NBRC 32176</strain>
    </source>
</reference>
<proteinExistence type="predicted"/>
<dbReference type="AlphaFoldDB" id="A0A9W6U1F6"/>
<evidence type="ECO:0000313" key="2">
    <source>
        <dbReference type="Proteomes" id="UP001165083"/>
    </source>
</evidence>
<sequence length="210" mass="24013">MPPSRAKLIHHRWDMHALQALGKRDPDELMRVFTEIKDLPSTAIDTKVKTFGFGAPMQFNTFGKLTSLDTLLLLALRHHDPRSAIALVKLGASRHLSNSANVFPLQAIFDAMAFFRLHPEGTQEKIGDEEDELLKQRSAYEALFSIVEEELAAFYHDKKSKAEQELRELYQRFAPDRVPKIPSQLEAYAYREDVLLDSVKKKYIASLLTM</sequence>